<evidence type="ECO:0000313" key="12">
    <source>
        <dbReference type="EMBL" id="GBF32836.1"/>
    </source>
</evidence>
<dbReference type="InterPro" id="IPR036554">
    <property type="entry name" value="GHMP_kinase_C_sf"/>
</dbReference>
<feature type="binding site" evidence="9">
    <location>
        <begin position="91"/>
        <end position="101"/>
    </location>
    <ligand>
        <name>ATP</name>
        <dbReference type="ChEBI" id="CHEBI:30616"/>
    </ligand>
</feature>
<dbReference type="PIRSF" id="PIRSF010376">
    <property type="entry name" value="IspE"/>
    <property type="match status" value="1"/>
</dbReference>
<keyword evidence="5 9" id="KW-0547">Nucleotide-binding</keyword>
<dbReference type="PANTHER" id="PTHR43527:SF2">
    <property type="entry name" value="4-DIPHOSPHOCYTIDYL-2-C-METHYL-D-ERYTHRITOL KINASE, CHLOROPLASTIC"/>
    <property type="match status" value="1"/>
</dbReference>
<dbReference type="InterPro" id="IPR014721">
    <property type="entry name" value="Ribsml_uS5_D2-typ_fold_subgr"/>
</dbReference>
<evidence type="ECO:0000256" key="1">
    <source>
        <dbReference type="ARBA" id="ARBA00009684"/>
    </source>
</evidence>
<dbReference type="UniPathway" id="UPA00056">
    <property type="reaction ID" value="UER00094"/>
</dbReference>
<keyword evidence="13" id="KW-1185">Reference proteome</keyword>
<dbReference type="InterPro" id="IPR013750">
    <property type="entry name" value="GHMP_kinase_C_dom"/>
</dbReference>
<protein>
    <recommendedName>
        <fullName evidence="3 9">4-diphosphocytidyl-2-C-methyl-D-erythritol kinase</fullName>
        <shortName evidence="9">CMK</shortName>
        <ecNumber evidence="2 9">2.7.1.148</ecNumber>
    </recommendedName>
    <alternativeName>
        <fullName evidence="8 9">4-(cytidine-5'-diphospho)-2-C-methyl-D-erythritol kinase</fullName>
    </alternativeName>
</protein>
<evidence type="ECO:0000256" key="8">
    <source>
        <dbReference type="ARBA" id="ARBA00032554"/>
    </source>
</evidence>
<dbReference type="PANTHER" id="PTHR43527">
    <property type="entry name" value="4-DIPHOSPHOCYTIDYL-2-C-METHYL-D-ERYTHRITOL KINASE, CHLOROPLASTIC"/>
    <property type="match status" value="1"/>
</dbReference>
<comment type="catalytic activity">
    <reaction evidence="9">
        <text>4-CDP-2-C-methyl-D-erythritol + ATP = 4-CDP-2-C-methyl-D-erythritol 2-phosphate + ADP + H(+)</text>
        <dbReference type="Rhea" id="RHEA:18437"/>
        <dbReference type="ChEBI" id="CHEBI:15378"/>
        <dbReference type="ChEBI" id="CHEBI:30616"/>
        <dbReference type="ChEBI" id="CHEBI:57823"/>
        <dbReference type="ChEBI" id="CHEBI:57919"/>
        <dbReference type="ChEBI" id="CHEBI:456216"/>
        <dbReference type="EC" id="2.7.1.148"/>
    </reaction>
</comment>
<feature type="active site" evidence="9">
    <location>
        <position position="8"/>
    </location>
</feature>
<dbReference type="InterPro" id="IPR004424">
    <property type="entry name" value="IspE"/>
</dbReference>
<dbReference type="Gene3D" id="3.30.70.890">
    <property type="entry name" value="GHMP kinase, C-terminal domain"/>
    <property type="match status" value="1"/>
</dbReference>
<evidence type="ECO:0000256" key="3">
    <source>
        <dbReference type="ARBA" id="ARBA00017473"/>
    </source>
</evidence>
<dbReference type="EMBL" id="BFAV01000060">
    <property type="protein sequence ID" value="GBF32836.1"/>
    <property type="molecule type" value="Genomic_DNA"/>
</dbReference>
<dbReference type="GO" id="GO:0019288">
    <property type="term" value="P:isopentenyl diphosphate biosynthetic process, methylerythritol 4-phosphate pathway"/>
    <property type="evidence" value="ECO:0007669"/>
    <property type="project" value="UniProtKB-UniRule"/>
</dbReference>
<dbReference type="NCBIfam" id="NF011202">
    <property type="entry name" value="PRK14608.1"/>
    <property type="match status" value="1"/>
</dbReference>
<organism evidence="12 13">
    <name type="scientific">Desulfocucumis palustris</name>
    <dbReference type="NCBI Taxonomy" id="1898651"/>
    <lineage>
        <taxon>Bacteria</taxon>
        <taxon>Bacillati</taxon>
        <taxon>Bacillota</taxon>
        <taxon>Clostridia</taxon>
        <taxon>Eubacteriales</taxon>
        <taxon>Desulfocucumaceae</taxon>
        <taxon>Desulfocucumis</taxon>
    </lineage>
</organism>
<accession>A0A2L2XF21</accession>
<dbReference type="EC" id="2.7.1.148" evidence="2 9"/>
<evidence type="ECO:0000259" key="10">
    <source>
        <dbReference type="Pfam" id="PF00288"/>
    </source>
</evidence>
<evidence type="ECO:0000256" key="2">
    <source>
        <dbReference type="ARBA" id="ARBA00012052"/>
    </source>
</evidence>
<evidence type="ECO:0000256" key="9">
    <source>
        <dbReference type="HAMAP-Rule" id="MF_00061"/>
    </source>
</evidence>
<comment type="similarity">
    <text evidence="1 9">Belongs to the GHMP kinase family. IspE subfamily.</text>
</comment>
<evidence type="ECO:0000256" key="7">
    <source>
        <dbReference type="ARBA" id="ARBA00022840"/>
    </source>
</evidence>
<keyword evidence="9" id="KW-0414">Isoprene biosynthesis</keyword>
<keyword evidence="6 9" id="KW-0418">Kinase</keyword>
<dbReference type="SUPFAM" id="SSF54211">
    <property type="entry name" value="Ribosomal protein S5 domain 2-like"/>
    <property type="match status" value="1"/>
</dbReference>
<keyword evidence="4 9" id="KW-0808">Transferase</keyword>
<dbReference type="InterPro" id="IPR006204">
    <property type="entry name" value="GHMP_kinase_N_dom"/>
</dbReference>
<keyword evidence="7 9" id="KW-0067">ATP-binding</keyword>
<comment type="caution">
    <text evidence="12">The sequence shown here is derived from an EMBL/GenBank/DDBJ whole genome shotgun (WGS) entry which is preliminary data.</text>
</comment>
<proteinExistence type="inferred from homology"/>
<dbReference type="Pfam" id="PF00288">
    <property type="entry name" value="GHMP_kinases_N"/>
    <property type="match status" value="1"/>
</dbReference>
<gene>
    <name evidence="9" type="primary">ispE</name>
    <name evidence="12" type="ORF">DCCM_1032</name>
</gene>
<dbReference type="AlphaFoldDB" id="A0A2L2XF21"/>
<evidence type="ECO:0000313" key="13">
    <source>
        <dbReference type="Proteomes" id="UP000239549"/>
    </source>
</evidence>
<dbReference type="Proteomes" id="UP000239549">
    <property type="component" value="Unassembled WGS sequence"/>
</dbReference>
<dbReference type="HAMAP" id="MF_00061">
    <property type="entry name" value="IspE"/>
    <property type="match status" value="1"/>
</dbReference>
<dbReference type="GO" id="GO:0005524">
    <property type="term" value="F:ATP binding"/>
    <property type="evidence" value="ECO:0007669"/>
    <property type="project" value="UniProtKB-UniRule"/>
</dbReference>
<feature type="domain" description="GHMP kinase N-terminal" evidence="10">
    <location>
        <begin position="63"/>
        <end position="141"/>
    </location>
</feature>
<feature type="active site" evidence="9">
    <location>
        <position position="133"/>
    </location>
</feature>
<dbReference type="GO" id="GO:0016114">
    <property type="term" value="P:terpenoid biosynthetic process"/>
    <property type="evidence" value="ECO:0007669"/>
    <property type="project" value="UniProtKB-UniRule"/>
</dbReference>
<feature type="domain" description="GHMP kinase C-terminal" evidence="11">
    <location>
        <begin position="195"/>
        <end position="266"/>
    </location>
</feature>
<dbReference type="Gene3D" id="3.30.230.10">
    <property type="match status" value="1"/>
</dbReference>
<dbReference type="InterPro" id="IPR020568">
    <property type="entry name" value="Ribosomal_Su5_D2-typ_SF"/>
</dbReference>
<evidence type="ECO:0000256" key="5">
    <source>
        <dbReference type="ARBA" id="ARBA00022741"/>
    </source>
</evidence>
<evidence type="ECO:0000259" key="11">
    <source>
        <dbReference type="Pfam" id="PF08544"/>
    </source>
</evidence>
<evidence type="ECO:0000256" key="6">
    <source>
        <dbReference type="ARBA" id="ARBA00022777"/>
    </source>
</evidence>
<comment type="pathway">
    <text evidence="9">Isoprenoid biosynthesis; isopentenyl diphosphate biosynthesis via DXP pathway; isopentenyl diphosphate from 1-deoxy-D-xylulose 5-phosphate: step 3/6.</text>
</comment>
<name>A0A2L2XF21_9FIRM</name>
<dbReference type="Pfam" id="PF08544">
    <property type="entry name" value="GHMP_kinases_C"/>
    <property type="match status" value="1"/>
</dbReference>
<comment type="function">
    <text evidence="9">Catalyzes the phosphorylation of the position 2 hydroxy group of 4-diphosphocytidyl-2C-methyl-D-erythritol.</text>
</comment>
<dbReference type="SUPFAM" id="SSF55060">
    <property type="entry name" value="GHMP Kinase, C-terminal domain"/>
    <property type="match status" value="1"/>
</dbReference>
<reference evidence="13" key="1">
    <citation type="submission" date="2018-02" db="EMBL/GenBank/DDBJ databases">
        <title>Genome sequence of Desulfocucumis palustris strain NAW-5.</title>
        <authorList>
            <person name="Watanabe M."/>
            <person name="Kojima H."/>
            <person name="Fukui M."/>
        </authorList>
    </citation>
    <scope>NUCLEOTIDE SEQUENCE [LARGE SCALE GENOMIC DNA]</scope>
    <source>
        <strain evidence="13">NAW-5</strain>
    </source>
</reference>
<evidence type="ECO:0000256" key="4">
    <source>
        <dbReference type="ARBA" id="ARBA00022679"/>
    </source>
</evidence>
<dbReference type="OrthoDB" id="9809438at2"/>
<dbReference type="RefSeq" id="WP_104371313.1">
    <property type="nucleotide sequence ID" value="NZ_BFAV01000060.1"/>
</dbReference>
<sequence length="280" mass="29310">MKLKAHAKINLTLGIKGLRPDGYHEVEMVMQSVELHDCLEFSPIPEGIEIITDSPDIPPGSDNLVHRAAALLMEYTGHPGGIRIALKKNIPVAAGLAGGSTDAAAALKGLNEIWELKLTKAELFRLGEKLGADVPFCLLGGTALARGKGEELIPLPSPKALGVLLVKPTFGVSTAEAYRKYDELPPGPQPDTDGMLGALRTGDWDGLCAGLRNVLERATAAMHPEVPEIKKLLLESGAGGALMSGSGPTVFGLFADFPGAREAASGLELPGCGILVTRTI</sequence>
<dbReference type="NCBIfam" id="TIGR00154">
    <property type="entry name" value="ispE"/>
    <property type="match status" value="1"/>
</dbReference>
<dbReference type="GO" id="GO:0050515">
    <property type="term" value="F:4-(cytidine 5'-diphospho)-2-C-methyl-D-erythritol kinase activity"/>
    <property type="evidence" value="ECO:0007669"/>
    <property type="project" value="UniProtKB-UniRule"/>
</dbReference>